<dbReference type="EMBL" id="QUSW01000001">
    <property type="protein sequence ID" value="RQP26850.1"/>
    <property type="molecule type" value="Genomic_DNA"/>
</dbReference>
<organism evidence="3 4">
    <name type="scientific">Piscinibacter terrae</name>
    <dbReference type="NCBI Taxonomy" id="2496871"/>
    <lineage>
        <taxon>Bacteria</taxon>
        <taxon>Pseudomonadati</taxon>
        <taxon>Pseudomonadota</taxon>
        <taxon>Betaproteobacteria</taxon>
        <taxon>Burkholderiales</taxon>
        <taxon>Sphaerotilaceae</taxon>
        <taxon>Piscinibacter</taxon>
    </lineage>
</organism>
<protein>
    <submittedName>
        <fullName evidence="3">Alpha/beta hydrolase</fullName>
    </submittedName>
</protein>
<accession>A0A3N7HWS8</accession>
<gene>
    <name evidence="3" type="ORF">DZC73_04600</name>
</gene>
<reference evidence="3 4" key="1">
    <citation type="submission" date="2018-08" db="EMBL/GenBank/DDBJ databases">
        <authorList>
            <person name="Khan S.A."/>
            <person name="Jeon C.O."/>
            <person name="Chun B.H."/>
            <person name="Jeong S.E."/>
        </authorList>
    </citation>
    <scope>NUCLEOTIDE SEQUENCE [LARGE SCALE GENOMIC DNA]</scope>
    <source>
        <strain evidence="3 4">S-16</strain>
    </source>
</reference>
<comment type="caution">
    <text evidence="3">The sequence shown here is derived from an EMBL/GenBank/DDBJ whole genome shotgun (WGS) entry which is preliminary data.</text>
</comment>
<reference evidence="3 4" key="2">
    <citation type="submission" date="2018-12" db="EMBL/GenBank/DDBJ databases">
        <title>Rhizobacter gummiphilus sp. nov., a rubber-degrading bacterium isolated from the soil of a botanical garden in Japan.</title>
        <authorList>
            <person name="Shunsuke S.S."/>
        </authorList>
    </citation>
    <scope>NUCLEOTIDE SEQUENCE [LARGE SCALE GENOMIC DNA]</scope>
    <source>
        <strain evidence="3 4">S-16</strain>
    </source>
</reference>
<dbReference type="OrthoDB" id="2987348at2"/>
<evidence type="ECO:0000313" key="3">
    <source>
        <dbReference type="EMBL" id="RQP26850.1"/>
    </source>
</evidence>
<dbReference type="Proteomes" id="UP000267464">
    <property type="component" value="Unassembled WGS sequence"/>
</dbReference>
<keyword evidence="4" id="KW-1185">Reference proteome</keyword>
<proteinExistence type="predicted"/>
<name>A0A3N7HWS8_9BURK</name>
<dbReference type="InterPro" id="IPR000639">
    <property type="entry name" value="Epox_hydrolase-like"/>
</dbReference>
<dbReference type="PANTHER" id="PTHR43329">
    <property type="entry name" value="EPOXIDE HYDROLASE"/>
    <property type="match status" value="1"/>
</dbReference>
<evidence type="ECO:0000256" key="1">
    <source>
        <dbReference type="ARBA" id="ARBA00022801"/>
    </source>
</evidence>
<dbReference type="InterPro" id="IPR000073">
    <property type="entry name" value="AB_hydrolase_1"/>
</dbReference>
<sequence>MNEPASTARIQMDGIDIHVEGEGPQTVVMIHGWPDTWRLWDAQVATLKPHFRCVRFTLPGFDIRGPRRAHSLAELVEFFRKVVQATCADGKAILMVHDWGAVFGYQFAMKHPELVSKIVGVDIGDTVEPAFLRSLSGSAKLAIFVYQSWLAVAWRIGGSLGDRMTRWMMRSLEVPSDPALAGSCMNYPYYIQWTRTHGSYANLSAVRPACPMLFIYGRRKPFLFHSPAWAQMLARDPRNKVVPLDTRHWVMVEQPEAFNAAVLDWLRPA</sequence>
<evidence type="ECO:0000313" key="4">
    <source>
        <dbReference type="Proteomes" id="UP000267464"/>
    </source>
</evidence>
<dbReference type="RefSeq" id="WP_124538990.1">
    <property type="nucleotide sequence ID" value="NZ_QUSW01000001.1"/>
</dbReference>
<feature type="domain" description="AB hydrolase-1" evidence="2">
    <location>
        <begin position="27"/>
        <end position="261"/>
    </location>
</feature>
<dbReference type="Pfam" id="PF12697">
    <property type="entry name" value="Abhydrolase_6"/>
    <property type="match status" value="1"/>
</dbReference>
<dbReference type="AlphaFoldDB" id="A0A3N7HWS8"/>
<dbReference type="GO" id="GO:0016787">
    <property type="term" value="F:hydrolase activity"/>
    <property type="evidence" value="ECO:0007669"/>
    <property type="project" value="UniProtKB-KW"/>
</dbReference>
<dbReference type="PRINTS" id="PR00412">
    <property type="entry name" value="EPOXHYDRLASE"/>
</dbReference>
<dbReference type="InterPro" id="IPR029058">
    <property type="entry name" value="AB_hydrolase_fold"/>
</dbReference>
<keyword evidence="1 3" id="KW-0378">Hydrolase</keyword>
<dbReference type="Gene3D" id="3.40.50.1820">
    <property type="entry name" value="alpha/beta hydrolase"/>
    <property type="match status" value="1"/>
</dbReference>
<evidence type="ECO:0000259" key="2">
    <source>
        <dbReference type="Pfam" id="PF12697"/>
    </source>
</evidence>
<dbReference type="SUPFAM" id="SSF53474">
    <property type="entry name" value="alpha/beta-Hydrolases"/>
    <property type="match status" value="1"/>
</dbReference>